<accession>A0ABP4X7S0</accession>
<dbReference type="Pfam" id="PF01740">
    <property type="entry name" value="STAS"/>
    <property type="match status" value="1"/>
</dbReference>
<evidence type="ECO:0000313" key="2">
    <source>
        <dbReference type="EMBL" id="GAA1771809.1"/>
    </source>
</evidence>
<organism evidence="2 3">
    <name type="scientific">Luedemannella helvata</name>
    <dbReference type="NCBI Taxonomy" id="349315"/>
    <lineage>
        <taxon>Bacteria</taxon>
        <taxon>Bacillati</taxon>
        <taxon>Actinomycetota</taxon>
        <taxon>Actinomycetes</taxon>
        <taxon>Micromonosporales</taxon>
        <taxon>Micromonosporaceae</taxon>
        <taxon>Luedemannella</taxon>
    </lineage>
</organism>
<sequence>MATRDGALRIMVQGDVDLATSHLLYEAALQALVLPNVTEVVFDLSGVPFLDASGVAALMHAYLELAEQGRHVSVAGAAGMVAAVLHITRADHDLIPAPASRP</sequence>
<feature type="domain" description="STAS" evidence="1">
    <location>
        <begin position="1"/>
        <end position="102"/>
    </location>
</feature>
<dbReference type="SUPFAM" id="SSF52091">
    <property type="entry name" value="SpoIIaa-like"/>
    <property type="match status" value="1"/>
</dbReference>
<proteinExistence type="predicted"/>
<evidence type="ECO:0000259" key="1">
    <source>
        <dbReference type="PROSITE" id="PS50801"/>
    </source>
</evidence>
<dbReference type="EMBL" id="BAAALS010000031">
    <property type="protein sequence ID" value="GAA1771809.1"/>
    <property type="molecule type" value="Genomic_DNA"/>
</dbReference>
<reference evidence="3" key="1">
    <citation type="journal article" date="2019" name="Int. J. Syst. Evol. Microbiol.">
        <title>The Global Catalogue of Microorganisms (GCM) 10K type strain sequencing project: providing services to taxonomists for standard genome sequencing and annotation.</title>
        <authorList>
            <consortium name="The Broad Institute Genomics Platform"/>
            <consortium name="The Broad Institute Genome Sequencing Center for Infectious Disease"/>
            <person name="Wu L."/>
            <person name="Ma J."/>
        </authorList>
    </citation>
    <scope>NUCLEOTIDE SEQUENCE [LARGE SCALE GENOMIC DNA]</scope>
    <source>
        <strain evidence="3">JCM 13249</strain>
    </source>
</reference>
<dbReference type="PROSITE" id="PS50801">
    <property type="entry name" value="STAS"/>
    <property type="match status" value="1"/>
</dbReference>
<dbReference type="PANTHER" id="PTHR33495">
    <property type="entry name" value="ANTI-SIGMA FACTOR ANTAGONIST TM_1081-RELATED-RELATED"/>
    <property type="match status" value="1"/>
</dbReference>
<gene>
    <name evidence="2" type="ORF">GCM10009681_49040</name>
</gene>
<dbReference type="CDD" id="cd07043">
    <property type="entry name" value="STAS_anti-anti-sigma_factors"/>
    <property type="match status" value="1"/>
</dbReference>
<evidence type="ECO:0000313" key="3">
    <source>
        <dbReference type="Proteomes" id="UP001500655"/>
    </source>
</evidence>
<name>A0ABP4X7S0_9ACTN</name>
<dbReference type="RefSeq" id="WP_344086642.1">
    <property type="nucleotide sequence ID" value="NZ_BAAALS010000031.1"/>
</dbReference>
<dbReference type="Proteomes" id="UP001500655">
    <property type="component" value="Unassembled WGS sequence"/>
</dbReference>
<comment type="caution">
    <text evidence="2">The sequence shown here is derived from an EMBL/GenBank/DDBJ whole genome shotgun (WGS) entry which is preliminary data.</text>
</comment>
<dbReference type="Gene3D" id="3.30.750.24">
    <property type="entry name" value="STAS domain"/>
    <property type="match status" value="1"/>
</dbReference>
<keyword evidence="3" id="KW-1185">Reference proteome</keyword>
<dbReference type="InterPro" id="IPR036513">
    <property type="entry name" value="STAS_dom_sf"/>
</dbReference>
<dbReference type="InterPro" id="IPR002645">
    <property type="entry name" value="STAS_dom"/>
</dbReference>
<protein>
    <recommendedName>
        <fullName evidence="1">STAS domain-containing protein</fullName>
    </recommendedName>
</protein>